<name>A0AAE0HZR9_9PEZI</name>
<dbReference type="GO" id="GO:0045944">
    <property type="term" value="P:positive regulation of transcription by RNA polymerase II"/>
    <property type="evidence" value="ECO:0007669"/>
    <property type="project" value="TreeGrafter"/>
</dbReference>
<keyword evidence="3" id="KW-0805">Transcription regulation</keyword>
<feature type="compositionally biased region" description="Low complexity" evidence="7">
    <location>
        <begin position="820"/>
        <end position="829"/>
    </location>
</feature>
<dbReference type="InterPro" id="IPR051711">
    <property type="entry name" value="Stress_Response_Reg"/>
</dbReference>
<feature type="region of interest" description="Disordered" evidence="7">
    <location>
        <begin position="1"/>
        <end position="77"/>
    </location>
</feature>
<dbReference type="SMART" id="SM00066">
    <property type="entry name" value="GAL4"/>
    <property type="match status" value="2"/>
</dbReference>
<evidence type="ECO:0000256" key="4">
    <source>
        <dbReference type="ARBA" id="ARBA00023125"/>
    </source>
</evidence>
<sequence>MDSGAVWTIFPDPQAGQTQTNSTPIRDAPTAPSSAWNVNNDDDIDDEYDGGTDNNTPRTSERSQPPKPQQDEPRKRQRIVRACDHCNAARTKCSDTRPCERCTKKGLPCSYNKPYAKSRYAAPPAPGVSLDPGSGNLTRRVDERGRELGAVGWTWVQKTRRKCDSCRIKHKRCSGQNPCDECFDRRQECIYTNSHQTPAYQAAVQQQQVNNPYQPVVQQQVISTLPVESLRYGVTGPEVRRKIPDLASLQLARLYANEETPPLVFLHRAWTKLARAYAPLNPTDQADLRMVELGRSKADQPFDKARPPRFPQRKTWFYLQENFFVGWTETFHFLHRFTLKAWLDIVQSNAAAGFELWRGIGHARASVVLMTIALGTFDKLQISPTTPHSHDDIDVANLQFGDQMFSLAAGLLNSSPPPPNLEAVQASLLQDIYLLCTSRYSQAWYSFGNTLRMITAMGLHRRRGGNRGLGRDVLRFPDYAKIQCERRTFWSAYIIDKQLSLMTGRPGYFNDDSIDQDLPDCINDEEMSREGPTPSTGNDCYLDALVAHAQLNKLIVSIMREVYTLRDIPEEDRLLSAQRLHKELDDWNESLPFALRHLRPTVLNLLYRRQATLLRLAHCHAQILVCRPFLLAKYPTEPEEAEKKLVHDHRIRDCVEAARVALGFVLGLSARGENPQYQTLWYAQYVAYISATVLFVLPIAREREKTGFGRYHGHKETDAKLMQRVDQLIKAFVEQTHPFSLCRRWAVILEEMRTEAPKQQQDGGSAPAATTGAEVVEIEDDSSEYDEDENENDDSQVDQALEDALRAEWEAGEAANSQLTGENTNTNETGPPPAPPLSGQQPPSSAPAPSSGPAKPPTLWESKWKSTDWLDLDSAAFGPIQDFVWL</sequence>
<comment type="caution">
    <text evidence="9">The sequence shown here is derived from an EMBL/GenBank/DDBJ whole genome shotgun (WGS) entry which is preliminary data.</text>
</comment>
<evidence type="ECO:0000313" key="10">
    <source>
        <dbReference type="Proteomes" id="UP001283341"/>
    </source>
</evidence>
<comment type="subcellular location">
    <subcellularLocation>
        <location evidence="1">Nucleus</location>
    </subcellularLocation>
</comment>
<dbReference type="CDD" id="cd12148">
    <property type="entry name" value="fungal_TF_MHR"/>
    <property type="match status" value="1"/>
</dbReference>
<feature type="region of interest" description="Disordered" evidence="7">
    <location>
        <begin position="807"/>
        <end position="860"/>
    </location>
</feature>
<keyword evidence="6" id="KW-0539">Nucleus</keyword>
<dbReference type="Pfam" id="PF04082">
    <property type="entry name" value="Fungal_trans"/>
    <property type="match status" value="1"/>
</dbReference>
<evidence type="ECO:0000259" key="8">
    <source>
        <dbReference type="PROSITE" id="PS50048"/>
    </source>
</evidence>
<dbReference type="Gene3D" id="4.10.240.10">
    <property type="entry name" value="Zn(2)-C6 fungal-type DNA-binding domain"/>
    <property type="match status" value="2"/>
</dbReference>
<feature type="compositionally biased region" description="Low complexity" evidence="7">
    <location>
        <begin position="837"/>
        <end position="853"/>
    </location>
</feature>
<feature type="compositionally biased region" description="Polar residues" evidence="7">
    <location>
        <begin position="15"/>
        <end position="24"/>
    </location>
</feature>
<proteinExistence type="predicted"/>
<evidence type="ECO:0000256" key="2">
    <source>
        <dbReference type="ARBA" id="ARBA00022723"/>
    </source>
</evidence>
<keyword evidence="5" id="KW-0804">Transcription</keyword>
<dbReference type="PROSITE" id="PS50048">
    <property type="entry name" value="ZN2_CY6_FUNGAL_2"/>
    <property type="match status" value="2"/>
</dbReference>
<organism evidence="9 10">
    <name type="scientific">Apodospora peruviana</name>
    <dbReference type="NCBI Taxonomy" id="516989"/>
    <lineage>
        <taxon>Eukaryota</taxon>
        <taxon>Fungi</taxon>
        <taxon>Dikarya</taxon>
        <taxon>Ascomycota</taxon>
        <taxon>Pezizomycotina</taxon>
        <taxon>Sordariomycetes</taxon>
        <taxon>Sordariomycetidae</taxon>
        <taxon>Sordariales</taxon>
        <taxon>Lasiosphaeriaceae</taxon>
        <taxon>Apodospora</taxon>
    </lineage>
</organism>
<evidence type="ECO:0000256" key="5">
    <source>
        <dbReference type="ARBA" id="ARBA00023163"/>
    </source>
</evidence>
<dbReference type="Proteomes" id="UP001283341">
    <property type="component" value="Unassembled WGS sequence"/>
</dbReference>
<dbReference type="Pfam" id="PF00172">
    <property type="entry name" value="Zn_clus"/>
    <property type="match status" value="2"/>
</dbReference>
<dbReference type="PANTHER" id="PTHR47540:SF2">
    <property type="entry name" value="ZN(II)2CYS6 TRANSCRIPTION FACTOR (EUROFUNG)"/>
    <property type="match status" value="1"/>
</dbReference>
<protein>
    <submittedName>
        <fullName evidence="9">Fungal-specific transcription factor domain-containing protein</fullName>
    </submittedName>
</protein>
<dbReference type="SUPFAM" id="SSF57701">
    <property type="entry name" value="Zn2/Cys6 DNA-binding domain"/>
    <property type="match status" value="2"/>
</dbReference>
<evidence type="ECO:0000256" key="3">
    <source>
        <dbReference type="ARBA" id="ARBA00023015"/>
    </source>
</evidence>
<dbReference type="InterPro" id="IPR007219">
    <property type="entry name" value="XnlR_reg_dom"/>
</dbReference>
<dbReference type="GO" id="GO:0006351">
    <property type="term" value="P:DNA-templated transcription"/>
    <property type="evidence" value="ECO:0007669"/>
    <property type="project" value="InterPro"/>
</dbReference>
<evidence type="ECO:0000313" key="9">
    <source>
        <dbReference type="EMBL" id="KAK3315507.1"/>
    </source>
</evidence>
<dbReference type="GO" id="GO:0005634">
    <property type="term" value="C:nucleus"/>
    <property type="evidence" value="ECO:0007669"/>
    <property type="project" value="UniProtKB-SubCell"/>
</dbReference>
<reference evidence="9" key="2">
    <citation type="submission" date="2023-06" db="EMBL/GenBank/DDBJ databases">
        <authorList>
            <consortium name="Lawrence Berkeley National Laboratory"/>
            <person name="Haridas S."/>
            <person name="Hensen N."/>
            <person name="Bonometti L."/>
            <person name="Westerberg I."/>
            <person name="Brannstrom I.O."/>
            <person name="Guillou S."/>
            <person name="Cros-Aarteil S."/>
            <person name="Calhoun S."/>
            <person name="Kuo A."/>
            <person name="Mondo S."/>
            <person name="Pangilinan J."/>
            <person name="Riley R."/>
            <person name="Labutti K."/>
            <person name="Andreopoulos B."/>
            <person name="Lipzen A."/>
            <person name="Chen C."/>
            <person name="Yanf M."/>
            <person name="Daum C."/>
            <person name="Ng V."/>
            <person name="Clum A."/>
            <person name="Steindorff A."/>
            <person name="Ohm R."/>
            <person name="Martin F."/>
            <person name="Silar P."/>
            <person name="Natvig D."/>
            <person name="Lalanne C."/>
            <person name="Gautier V."/>
            <person name="Ament-Velasquez S.L."/>
            <person name="Kruys A."/>
            <person name="Hutchinson M.I."/>
            <person name="Powell A.J."/>
            <person name="Barry K."/>
            <person name="Miller A.N."/>
            <person name="Grigoriev I.V."/>
            <person name="Debuchy R."/>
            <person name="Gladieux P."/>
            <person name="Thoren M.H."/>
            <person name="Johannesson H."/>
        </authorList>
    </citation>
    <scope>NUCLEOTIDE SEQUENCE</scope>
    <source>
        <strain evidence="9">CBS 118394</strain>
    </source>
</reference>
<evidence type="ECO:0000256" key="1">
    <source>
        <dbReference type="ARBA" id="ARBA00004123"/>
    </source>
</evidence>
<gene>
    <name evidence="9" type="ORF">B0H66DRAFT_481395</name>
</gene>
<feature type="domain" description="Zn(2)-C6 fungal-type" evidence="8">
    <location>
        <begin position="162"/>
        <end position="191"/>
    </location>
</feature>
<dbReference type="PANTHER" id="PTHR47540">
    <property type="entry name" value="THIAMINE REPRESSIBLE GENES REGULATORY PROTEIN THI5"/>
    <property type="match status" value="1"/>
</dbReference>
<dbReference type="GO" id="GO:0000981">
    <property type="term" value="F:DNA-binding transcription factor activity, RNA polymerase II-specific"/>
    <property type="evidence" value="ECO:0007669"/>
    <property type="project" value="InterPro"/>
</dbReference>
<dbReference type="InterPro" id="IPR036864">
    <property type="entry name" value="Zn2-C6_fun-type_DNA-bd_sf"/>
</dbReference>
<evidence type="ECO:0000256" key="7">
    <source>
        <dbReference type="SAM" id="MobiDB-lite"/>
    </source>
</evidence>
<feature type="compositionally biased region" description="Acidic residues" evidence="7">
    <location>
        <begin position="40"/>
        <end position="50"/>
    </location>
</feature>
<dbReference type="InterPro" id="IPR001138">
    <property type="entry name" value="Zn2Cys6_DnaBD"/>
</dbReference>
<feature type="domain" description="Zn(2)-C6 fungal-type" evidence="8">
    <location>
        <begin position="82"/>
        <end position="111"/>
    </location>
</feature>
<dbReference type="GO" id="GO:0008270">
    <property type="term" value="F:zinc ion binding"/>
    <property type="evidence" value="ECO:0007669"/>
    <property type="project" value="InterPro"/>
</dbReference>
<keyword evidence="10" id="KW-1185">Reference proteome</keyword>
<accession>A0AAE0HZR9</accession>
<keyword evidence="2" id="KW-0479">Metal-binding</keyword>
<dbReference type="SMART" id="SM00906">
    <property type="entry name" value="Fungal_trans"/>
    <property type="match status" value="1"/>
</dbReference>
<dbReference type="CDD" id="cd00067">
    <property type="entry name" value="GAL4"/>
    <property type="match status" value="2"/>
</dbReference>
<reference evidence="9" key="1">
    <citation type="journal article" date="2023" name="Mol. Phylogenet. Evol.">
        <title>Genome-scale phylogeny and comparative genomics of the fungal order Sordariales.</title>
        <authorList>
            <person name="Hensen N."/>
            <person name="Bonometti L."/>
            <person name="Westerberg I."/>
            <person name="Brannstrom I.O."/>
            <person name="Guillou S."/>
            <person name="Cros-Aarteil S."/>
            <person name="Calhoun S."/>
            <person name="Haridas S."/>
            <person name="Kuo A."/>
            <person name="Mondo S."/>
            <person name="Pangilinan J."/>
            <person name="Riley R."/>
            <person name="LaButti K."/>
            <person name="Andreopoulos B."/>
            <person name="Lipzen A."/>
            <person name="Chen C."/>
            <person name="Yan M."/>
            <person name="Daum C."/>
            <person name="Ng V."/>
            <person name="Clum A."/>
            <person name="Steindorff A."/>
            <person name="Ohm R.A."/>
            <person name="Martin F."/>
            <person name="Silar P."/>
            <person name="Natvig D.O."/>
            <person name="Lalanne C."/>
            <person name="Gautier V."/>
            <person name="Ament-Velasquez S.L."/>
            <person name="Kruys A."/>
            <person name="Hutchinson M.I."/>
            <person name="Powell A.J."/>
            <person name="Barry K."/>
            <person name="Miller A.N."/>
            <person name="Grigoriev I.V."/>
            <person name="Debuchy R."/>
            <person name="Gladieux P."/>
            <person name="Hiltunen Thoren M."/>
            <person name="Johannesson H."/>
        </authorList>
    </citation>
    <scope>NUCLEOTIDE SEQUENCE</scope>
    <source>
        <strain evidence="9">CBS 118394</strain>
    </source>
</reference>
<dbReference type="AlphaFoldDB" id="A0AAE0HZR9"/>
<dbReference type="EMBL" id="JAUEDM010000006">
    <property type="protein sequence ID" value="KAK3315507.1"/>
    <property type="molecule type" value="Genomic_DNA"/>
</dbReference>
<evidence type="ECO:0000256" key="6">
    <source>
        <dbReference type="ARBA" id="ARBA00023242"/>
    </source>
</evidence>
<keyword evidence="4" id="KW-0238">DNA-binding</keyword>
<dbReference type="GO" id="GO:0043565">
    <property type="term" value="F:sequence-specific DNA binding"/>
    <property type="evidence" value="ECO:0007669"/>
    <property type="project" value="TreeGrafter"/>
</dbReference>